<dbReference type="EMBL" id="CADCXU010023598">
    <property type="protein sequence ID" value="CAB0011011.1"/>
    <property type="molecule type" value="Genomic_DNA"/>
</dbReference>
<name>A0A6H5H1N6_9HEMI</name>
<dbReference type="OrthoDB" id="16520at2759"/>
<proteinExistence type="predicted"/>
<organism evidence="1 2">
    <name type="scientific">Nesidiocoris tenuis</name>
    <dbReference type="NCBI Taxonomy" id="355587"/>
    <lineage>
        <taxon>Eukaryota</taxon>
        <taxon>Metazoa</taxon>
        <taxon>Ecdysozoa</taxon>
        <taxon>Arthropoda</taxon>
        <taxon>Hexapoda</taxon>
        <taxon>Insecta</taxon>
        <taxon>Pterygota</taxon>
        <taxon>Neoptera</taxon>
        <taxon>Paraneoptera</taxon>
        <taxon>Hemiptera</taxon>
        <taxon>Heteroptera</taxon>
        <taxon>Panheteroptera</taxon>
        <taxon>Cimicomorpha</taxon>
        <taxon>Miridae</taxon>
        <taxon>Dicyphina</taxon>
        <taxon>Nesidiocoris</taxon>
    </lineage>
</organism>
<dbReference type="Proteomes" id="UP000479000">
    <property type="component" value="Unassembled WGS sequence"/>
</dbReference>
<reference evidence="1 2" key="1">
    <citation type="submission" date="2020-02" db="EMBL/GenBank/DDBJ databases">
        <authorList>
            <person name="Ferguson B K."/>
        </authorList>
    </citation>
    <scope>NUCLEOTIDE SEQUENCE [LARGE SCALE GENOMIC DNA]</scope>
</reference>
<evidence type="ECO:0000313" key="2">
    <source>
        <dbReference type="Proteomes" id="UP000479000"/>
    </source>
</evidence>
<keyword evidence="2" id="KW-1185">Reference proteome</keyword>
<feature type="non-terminal residue" evidence="1">
    <location>
        <position position="108"/>
    </location>
</feature>
<protein>
    <submittedName>
        <fullName evidence="1">Uncharacterized protein</fullName>
    </submittedName>
</protein>
<dbReference type="AlphaFoldDB" id="A0A6H5H1N6"/>
<gene>
    <name evidence="1" type="ORF">NTEN_LOCUS16004</name>
</gene>
<accession>A0A6H5H1N6</accession>
<evidence type="ECO:0000313" key="1">
    <source>
        <dbReference type="EMBL" id="CAB0011011.1"/>
    </source>
</evidence>
<sequence>MPITHGTYEVYKISAWDIPNNKVFRRAIVQGMPVPQRTFQFGQFALRFGMPRTGNTYSIIVPDSRQLLDQFTEQYSSLRDYGGPGSQLVVDKWKIDWATYLASTQDII</sequence>